<organism evidence="1 2">
    <name type="scientific">Peptoniphilus koenoeneniae</name>
    <dbReference type="NCBI Taxonomy" id="507751"/>
    <lineage>
        <taxon>Bacteria</taxon>
        <taxon>Bacillati</taxon>
        <taxon>Bacillota</taxon>
        <taxon>Tissierellia</taxon>
        <taxon>Tissierellales</taxon>
        <taxon>Peptoniphilaceae</taxon>
        <taxon>Peptoniphilus</taxon>
    </lineage>
</organism>
<keyword evidence="1" id="KW-0378">Hydrolase</keyword>
<dbReference type="InterPro" id="IPR036412">
    <property type="entry name" value="HAD-like_sf"/>
</dbReference>
<gene>
    <name evidence="1" type="ORF">J2S72_001128</name>
</gene>
<keyword evidence="2" id="KW-1185">Reference proteome</keyword>
<dbReference type="PANTHER" id="PTHR43434:SF20">
    <property type="entry name" value="5'-NUCLEOTIDASE"/>
    <property type="match status" value="1"/>
</dbReference>
<dbReference type="Proteomes" id="UP001236559">
    <property type="component" value="Unassembled WGS sequence"/>
</dbReference>
<dbReference type="SFLD" id="SFLDS00003">
    <property type="entry name" value="Haloacid_Dehalogenase"/>
    <property type="match status" value="1"/>
</dbReference>
<protein>
    <submittedName>
        <fullName evidence="1">Phosphoglycolate phosphatase</fullName>
        <ecNumber evidence="1">3.1.3.18</ecNumber>
    </submittedName>
</protein>
<dbReference type="InterPro" id="IPR006439">
    <property type="entry name" value="HAD-SF_hydro_IA"/>
</dbReference>
<dbReference type="Pfam" id="PF13419">
    <property type="entry name" value="HAD_2"/>
    <property type="match status" value="1"/>
</dbReference>
<dbReference type="NCBIfam" id="TIGR01549">
    <property type="entry name" value="HAD-SF-IA-v1"/>
    <property type="match status" value="1"/>
</dbReference>
<dbReference type="InterPro" id="IPR023214">
    <property type="entry name" value="HAD_sf"/>
</dbReference>
<dbReference type="SUPFAM" id="SSF56784">
    <property type="entry name" value="HAD-like"/>
    <property type="match status" value="1"/>
</dbReference>
<dbReference type="Gene3D" id="1.10.150.240">
    <property type="entry name" value="Putative phosphatase, domain 2"/>
    <property type="match status" value="1"/>
</dbReference>
<comment type="caution">
    <text evidence="1">The sequence shown here is derived from an EMBL/GenBank/DDBJ whole genome shotgun (WGS) entry which is preliminary data.</text>
</comment>
<name>A0ABU0AW92_9FIRM</name>
<evidence type="ECO:0000313" key="2">
    <source>
        <dbReference type="Proteomes" id="UP001236559"/>
    </source>
</evidence>
<dbReference type="EC" id="3.1.3.18" evidence="1"/>
<reference evidence="1 2" key="1">
    <citation type="submission" date="2023-07" db="EMBL/GenBank/DDBJ databases">
        <title>Genomic Encyclopedia of Type Strains, Phase IV (KMG-IV): sequencing the most valuable type-strain genomes for metagenomic binning, comparative biology and taxonomic classification.</title>
        <authorList>
            <person name="Goeker M."/>
        </authorList>
    </citation>
    <scope>NUCLEOTIDE SEQUENCE [LARGE SCALE GENOMIC DNA]</scope>
    <source>
        <strain evidence="1 2">DSM 22616</strain>
    </source>
</reference>
<dbReference type="InterPro" id="IPR041492">
    <property type="entry name" value="HAD_2"/>
</dbReference>
<dbReference type="InterPro" id="IPR050155">
    <property type="entry name" value="HAD-like_hydrolase_sf"/>
</dbReference>
<dbReference type="InterPro" id="IPR023198">
    <property type="entry name" value="PGP-like_dom2"/>
</dbReference>
<proteinExistence type="predicted"/>
<accession>A0ABU0AW92</accession>
<sequence>MIYLFDLDGTLIDSQKGIVEGLKITFEEMGIKKEKYGDLLKYVGPTFHESFKKLGMNEREIEEATEIFRDFYLKKAINECNLFEGIEDLIIETSKKHKIAVATSKPEAHAKMILKRLKIDGYFETIKGSTTEKNTKAMVIREALQILKTKEAIMIGDRFSDIVGAKENGLKTIGVLYGYGSKEELEKFGADEIVERVKDLKERLLK</sequence>
<dbReference type="SFLD" id="SFLDG01129">
    <property type="entry name" value="C1.5:_HAD__Beta-PGM__Phosphata"/>
    <property type="match status" value="1"/>
</dbReference>
<dbReference type="GO" id="GO:0008967">
    <property type="term" value="F:phosphoglycolate phosphatase activity"/>
    <property type="evidence" value="ECO:0007669"/>
    <property type="project" value="UniProtKB-EC"/>
</dbReference>
<dbReference type="Gene3D" id="3.40.50.1000">
    <property type="entry name" value="HAD superfamily/HAD-like"/>
    <property type="match status" value="1"/>
</dbReference>
<dbReference type="RefSeq" id="WP_023056015.1">
    <property type="nucleotide sequence ID" value="NZ_JAUSTN010000005.1"/>
</dbReference>
<dbReference type="PANTHER" id="PTHR43434">
    <property type="entry name" value="PHOSPHOGLYCOLATE PHOSPHATASE"/>
    <property type="match status" value="1"/>
</dbReference>
<evidence type="ECO:0000313" key="1">
    <source>
        <dbReference type="EMBL" id="MDQ0275104.1"/>
    </source>
</evidence>
<dbReference type="EMBL" id="JAUSTN010000005">
    <property type="protein sequence ID" value="MDQ0275104.1"/>
    <property type="molecule type" value="Genomic_DNA"/>
</dbReference>